<evidence type="ECO:0000256" key="1">
    <source>
        <dbReference type="ARBA" id="ARBA00038464"/>
    </source>
</evidence>
<feature type="region of interest" description="Disordered" evidence="2">
    <location>
        <begin position="228"/>
        <end position="258"/>
    </location>
</feature>
<dbReference type="SMART" id="SM01127">
    <property type="entry name" value="DDHD"/>
    <property type="match status" value="1"/>
</dbReference>
<dbReference type="EMBL" id="OY882858">
    <property type="protein sequence ID" value="CAK6432068.1"/>
    <property type="molecule type" value="Genomic_DNA"/>
</dbReference>
<comment type="similarity">
    <text evidence="1">Belongs to the PA-PLA1 family.</text>
</comment>
<sequence>MNYPGLGSPLSPEHNGRDSSGAAAWQLGSEADPAFRGGGGGVRCFEHLPGGDPDDGEVPLALLHGEPGLHLAPGAEELNHHLALDPCLSDENYDFSSAESGSSLRYYSECESGGGGGGGGSSLSLQPPPPPPPPLQPPPPPPQLVVPTNSGGSGAGGGGLGERKRTRPGGAAARHRYEVVTELGPEEVRWFYKEDKKTWKPFIGYDSLRIELAFRTLLQATGGLAQAASPDRGRVCGPASPAAPAASFGTEDDEDEDEDRACGFLRRASRHEPEMEPLVTVERVCVRGGLYEVDLAQAECHPVYWNQADKIPVMRGQWFIDGTWQPLEEEESNLIEQEHLSCFRGQQIEESFDTEVSKSIDGKDAVHSFKLTRNHVDWHNMDEVYIYSDATTSKIARTVTQKLGFSKASSSGTRLHRGYVEEASLEDKPSQTTHIVFVVHGIGQKMDQGRIIKNTAMMREAARKIEERHFSNHATHVEFLPVEWRSKLTLDGDTVDSITPDKVRGLRDMLNSSAMDIMYYTSPLYRDELVKGLQQELNRLYSLFCSRNPDFEEKGGKVSIVSHSLGCVITYDIMTGWNPVRFYEQLMQREDELPDEGWMSYEERHLLDELYITKRRLREIEERLNGLKSSSMTQIPALKFKVENFFCMGSPLAVFLALRGIRPGNTGSQDHILPREICNRLLNIFHPTDPVAYRLEPLILKHYSNISPVQIHWYNTSNPLPYEHMKPCFLHPCKESTSVSENEGISTLPSPVTSPVLSRRHYGESITNIGKASILGAASIGKGLGGMLFSRFGRSSTAQPSETPKDPMEDEKKPVASPPTTTVATQTLPHSSSGFLDSALELDHRIDFELREGLVESRYWSAVTSHTAYWSSLDVALFLLTFMHKHEHDDNAKPDLDPI</sequence>
<evidence type="ECO:0000259" key="3">
    <source>
        <dbReference type="PROSITE" id="PS51043"/>
    </source>
</evidence>
<feature type="compositionally biased region" description="Gly residues" evidence="2">
    <location>
        <begin position="112"/>
        <end position="121"/>
    </location>
</feature>
<feature type="compositionally biased region" description="Low complexity" evidence="2">
    <location>
        <begin position="238"/>
        <end position="247"/>
    </location>
</feature>
<gene>
    <name evidence="4" type="ORF">MPIPNATIZW_LOCUS374</name>
</gene>
<organism evidence="4 5">
    <name type="scientific">Pipistrellus nathusii</name>
    <name type="common">Nathusius' pipistrelle</name>
    <dbReference type="NCBI Taxonomy" id="59473"/>
    <lineage>
        <taxon>Eukaryota</taxon>
        <taxon>Metazoa</taxon>
        <taxon>Chordata</taxon>
        <taxon>Craniata</taxon>
        <taxon>Vertebrata</taxon>
        <taxon>Euteleostomi</taxon>
        <taxon>Mammalia</taxon>
        <taxon>Eutheria</taxon>
        <taxon>Laurasiatheria</taxon>
        <taxon>Chiroptera</taxon>
        <taxon>Yangochiroptera</taxon>
        <taxon>Vespertilionidae</taxon>
        <taxon>Pipistrellus</taxon>
    </lineage>
</organism>
<accession>A0ABN9Z3L2</accession>
<dbReference type="Pfam" id="PF02862">
    <property type="entry name" value="DDHD"/>
    <property type="match status" value="1"/>
</dbReference>
<proteinExistence type="inferred from homology"/>
<feature type="compositionally biased region" description="Low complexity" evidence="2">
    <location>
        <begin position="818"/>
        <end position="829"/>
    </location>
</feature>
<evidence type="ECO:0000313" key="5">
    <source>
        <dbReference type="Proteomes" id="UP001314169"/>
    </source>
</evidence>
<dbReference type="PANTHER" id="PTHR23509">
    <property type="entry name" value="PA-PL1 PHOSPHOLIPASE FAMILY"/>
    <property type="match status" value="1"/>
</dbReference>
<dbReference type="Proteomes" id="UP001314169">
    <property type="component" value="Chromosome 1"/>
</dbReference>
<reference evidence="4" key="1">
    <citation type="submission" date="2023-12" db="EMBL/GenBank/DDBJ databases">
        <authorList>
            <person name="Brown T."/>
        </authorList>
    </citation>
    <scope>NUCLEOTIDE SEQUENCE</scope>
</reference>
<evidence type="ECO:0000256" key="2">
    <source>
        <dbReference type="SAM" id="MobiDB-lite"/>
    </source>
</evidence>
<dbReference type="InterPro" id="IPR058055">
    <property type="entry name" value="PA-PLA1"/>
</dbReference>
<dbReference type="SUPFAM" id="SSF101447">
    <property type="entry name" value="Formin homology 2 domain (FH2 domain)"/>
    <property type="match status" value="1"/>
</dbReference>
<feature type="region of interest" description="Disordered" evidence="2">
    <location>
        <begin position="106"/>
        <end position="173"/>
    </location>
</feature>
<keyword evidence="5" id="KW-1185">Reference proteome</keyword>
<feature type="compositionally biased region" description="Basic and acidic residues" evidence="2">
    <location>
        <begin position="803"/>
        <end position="814"/>
    </location>
</feature>
<evidence type="ECO:0000313" key="4">
    <source>
        <dbReference type="EMBL" id="CAK6432068.1"/>
    </source>
</evidence>
<feature type="region of interest" description="Disordered" evidence="2">
    <location>
        <begin position="1"/>
        <end position="40"/>
    </location>
</feature>
<feature type="compositionally biased region" description="Gly residues" evidence="2">
    <location>
        <begin position="151"/>
        <end position="160"/>
    </location>
</feature>
<dbReference type="PROSITE" id="PS51043">
    <property type="entry name" value="DDHD"/>
    <property type="match status" value="1"/>
</dbReference>
<feature type="region of interest" description="Disordered" evidence="2">
    <location>
        <begin position="794"/>
        <end position="830"/>
    </location>
</feature>
<name>A0ABN9Z3L2_PIPNA</name>
<dbReference type="PANTHER" id="PTHR23509:SF32">
    <property type="entry name" value="PHOSPHOLIPASE DDHD1"/>
    <property type="match status" value="1"/>
</dbReference>
<feature type="compositionally biased region" description="Pro residues" evidence="2">
    <location>
        <begin position="126"/>
        <end position="144"/>
    </location>
</feature>
<dbReference type="InterPro" id="IPR004177">
    <property type="entry name" value="DDHD_dom"/>
</dbReference>
<feature type="domain" description="DDHD" evidence="3">
    <location>
        <begin position="638"/>
        <end position="885"/>
    </location>
</feature>
<protein>
    <recommendedName>
        <fullName evidence="3">DDHD domain-containing protein</fullName>
    </recommendedName>
</protein>